<keyword evidence="2" id="KW-0106">Calcium</keyword>
<dbReference type="STRING" id="7719.ENSCINP00000031447"/>
<dbReference type="PROSITE" id="PS00018">
    <property type="entry name" value="EF_HAND_1"/>
    <property type="match status" value="1"/>
</dbReference>
<feature type="domain" description="EF-hand" evidence="3">
    <location>
        <begin position="86"/>
        <end position="121"/>
    </location>
</feature>
<reference evidence="4" key="3">
    <citation type="submission" date="2025-08" db="UniProtKB">
        <authorList>
            <consortium name="Ensembl"/>
        </authorList>
    </citation>
    <scope>IDENTIFICATION</scope>
</reference>
<dbReference type="CDD" id="cd00051">
    <property type="entry name" value="EFh"/>
    <property type="match status" value="1"/>
</dbReference>
<feature type="domain" description="EF-hand" evidence="3">
    <location>
        <begin position="122"/>
        <end position="157"/>
    </location>
</feature>
<evidence type="ECO:0000313" key="4">
    <source>
        <dbReference type="Ensembl" id="ENSCINP00000031447.1"/>
    </source>
</evidence>
<dbReference type="HOGENOM" id="CLU_061288_2_0_1"/>
<dbReference type="PANTHER" id="PTHR23048">
    <property type="entry name" value="MYOSIN LIGHT CHAIN 1, 3"/>
    <property type="match status" value="1"/>
</dbReference>
<dbReference type="GO" id="GO:0000226">
    <property type="term" value="P:microtubule cytoskeleton organization"/>
    <property type="evidence" value="ECO:0000318"/>
    <property type="project" value="GO_Central"/>
</dbReference>
<dbReference type="InterPro" id="IPR018247">
    <property type="entry name" value="EF_Hand_1_Ca_BS"/>
</dbReference>
<dbReference type="PANTHER" id="PTHR23048:SF0">
    <property type="entry name" value="CALMODULIN LIKE 3"/>
    <property type="match status" value="1"/>
</dbReference>
<reference evidence="5" key="1">
    <citation type="journal article" date="2002" name="Science">
        <title>The draft genome of Ciona intestinalis: insights into chordate and vertebrate origins.</title>
        <authorList>
            <person name="Dehal P."/>
            <person name="Satou Y."/>
            <person name="Campbell R.K."/>
            <person name="Chapman J."/>
            <person name="Degnan B."/>
            <person name="De Tomaso A."/>
            <person name="Davidson B."/>
            <person name="Di Gregorio A."/>
            <person name="Gelpke M."/>
            <person name="Goodstein D.M."/>
            <person name="Harafuji N."/>
            <person name="Hastings K.E."/>
            <person name="Ho I."/>
            <person name="Hotta K."/>
            <person name="Huang W."/>
            <person name="Kawashima T."/>
            <person name="Lemaire P."/>
            <person name="Martinez D."/>
            <person name="Meinertzhagen I.A."/>
            <person name="Necula S."/>
            <person name="Nonaka M."/>
            <person name="Putnam N."/>
            <person name="Rash S."/>
            <person name="Saiga H."/>
            <person name="Satake M."/>
            <person name="Terry A."/>
            <person name="Yamada L."/>
            <person name="Wang H.G."/>
            <person name="Awazu S."/>
            <person name="Azumi K."/>
            <person name="Boore J."/>
            <person name="Branno M."/>
            <person name="Chin-Bow S."/>
            <person name="DeSantis R."/>
            <person name="Doyle S."/>
            <person name="Francino P."/>
            <person name="Keys D.N."/>
            <person name="Haga S."/>
            <person name="Hayashi H."/>
            <person name="Hino K."/>
            <person name="Imai K.S."/>
            <person name="Inaba K."/>
            <person name="Kano S."/>
            <person name="Kobayashi K."/>
            <person name="Kobayashi M."/>
            <person name="Lee B.I."/>
            <person name="Makabe K.W."/>
            <person name="Manohar C."/>
            <person name="Matassi G."/>
            <person name="Medina M."/>
            <person name="Mochizuki Y."/>
            <person name="Mount S."/>
            <person name="Morishita T."/>
            <person name="Miura S."/>
            <person name="Nakayama A."/>
            <person name="Nishizaka S."/>
            <person name="Nomoto H."/>
            <person name="Ohta F."/>
            <person name="Oishi K."/>
            <person name="Rigoutsos I."/>
            <person name="Sano M."/>
            <person name="Sasaki A."/>
            <person name="Sasakura Y."/>
            <person name="Shoguchi E."/>
            <person name="Shin-i T."/>
            <person name="Spagnuolo A."/>
            <person name="Stainier D."/>
            <person name="Suzuki M.M."/>
            <person name="Tassy O."/>
            <person name="Takatori N."/>
            <person name="Tokuoka M."/>
            <person name="Yagi K."/>
            <person name="Yoshizaki F."/>
            <person name="Wada S."/>
            <person name="Zhang C."/>
            <person name="Hyatt P.D."/>
            <person name="Larimer F."/>
            <person name="Detter C."/>
            <person name="Doggett N."/>
            <person name="Glavina T."/>
            <person name="Hawkins T."/>
            <person name="Richardson P."/>
            <person name="Lucas S."/>
            <person name="Kohara Y."/>
            <person name="Levine M."/>
            <person name="Satoh N."/>
            <person name="Rokhsar D.S."/>
        </authorList>
    </citation>
    <scope>NUCLEOTIDE SEQUENCE [LARGE SCALE GENOMIC DNA]</scope>
</reference>
<dbReference type="GO" id="GO:0005509">
    <property type="term" value="F:calcium ion binding"/>
    <property type="evidence" value="ECO:0000318"/>
    <property type="project" value="GO_Central"/>
</dbReference>
<dbReference type="OMA" id="NYTEFCF"/>
<accession>H2XP64</accession>
<dbReference type="Pfam" id="PF14658">
    <property type="entry name" value="EF-hand_9"/>
    <property type="match status" value="1"/>
</dbReference>
<feature type="domain" description="EF-hand" evidence="3">
    <location>
        <begin position="12"/>
        <end position="47"/>
    </location>
</feature>
<dbReference type="FunFam" id="1.10.238.10:FF:000001">
    <property type="entry name" value="Calmodulin 1"/>
    <property type="match status" value="1"/>
</dbReference>
<evidence type="ECO:0000259" key="3">
    <source>
        <dbReference type="PROSITE" id="PS50222"/>
    </source>
</evidence>
<proteinExistence type="predicted"/>
<name>H2XP64_CIOIN</name>
<evidence type="ECO:0000313" key="5">
    <source>
        <dbReference type="Proteomes" id="UP000008144"/>
    </source>
</evidence>
<dbReference type="InterPro" id="IPR002048">
    <property type="entry name" value="EF_hand_dom"/>
</dbReference>
<dbReference type="InterPro" id="IPR011992">
    <property type="entry name" value="EF-hand-dom_pair"/>
</dbReference>
<evidence type="ECO:0000256" key="1">
    <source>
        <dbReference type="ARBA" id="ARBA00022737"/>
    </source>
</evidence>
<dbReference type="GO" id="GO:0030234">
    <property type="term" value="F:enzyme regulator activity"/>
    <property type="evidence" value="ECO:0000318"/>
    <property type="project" value="GO_Central"/>
</dbReference>
<dbReference type="InParanoid" id="H2XP64"/>
<keyword evidence="5" id="KW-1185">Reference proteome</keyword>
<reference evidence="4" key="2">
    <citation type="journal article" date="2008" name="Genome Biol.">
        <title>Improved genome assembly and evidence-based global gene model set for the chordate Ciona intestinalis: new insight into intron and operon populations.</title>
        <authorList>
            <person name="Satou Y."/>
            <person name="Mineta K."/>
            <person name="Ogasawara M."/>
            <person name="Sasakura Y."/>
            <person name="Shoguchi E."/>
            <person name="Ueno K."/>
            <person name="Yamada L."/>
            <person name="Matsumoto J."/>
            <person name="Wasserscheid J."/>
            <person name="Dewar K."/>
            <person name="Wiley G.B."/>
            <person name="Macmil S.L."/>
            <person name="Roe B.A."/>
            <person name="Zeller R.W."/>
            <person name="Hastings K.E."/>
            <person name="Lemaire P."/>
            <person name="Lindquist E."/>
            <person name="Endo T."/>
            <person name="Hotta K."/>
            <person name="Inaba K."/>
        </authorList>
    </citation>
    <scope>NUCLEOTIDE SEQUENCE [LARGE SCALE GENOMIC DNA]</scope>
    <source>
        <strain evidence="4">wild type</strain>
    </source>
</reference>
<dbReference type="EMBL" id="EAAA01002410">
    <property type="status" value="NOT_ANNOTATED_CDS"/>
    <property type="molecule type" value="Genomic_DNA"/>
</dbReference>
<dbReference type="SMART" id="SM00054">
    <property type="entry name" value="EFh"/>
    <property type="match status" value="3"/>
</dbReference>
<dbReference type="GeneTree" id="ENSGT00940000169040"/>
<reference evidence="4" key="4">
    <citation type="submission" date="2025-09" db="UniProtKB">
        <authorList>
            <consortium name="Ensembl"/>
        </authorList>
    </citation>
    <scope>IDENTIFICATION</scope>
</reference>
<dbReference type="Gene3D" id="1.10.238.10">
    <property type="entry name" value="EF-hand"/>
    <property type="match status" value="2"/>
</dbReference>
<dbReference type="GO" id="GO:0005737">
    <property type="term" value="C:cytoplasm"/>
    <property type="evidence" value="ECO:0000318"/>
    <property type="project" value="GO_Central"/>
</dbReference>
<dbReference type="AlphaFoldDB" id="H2XP64"/>
<dbReference type="Proteomes" id="UP000008144">
    <property type="component" value="Chromosome 7"/>
</dbReference>
<evidence type="ECO:0000256" key="2">
    <source>
        <dbReference type="ARBA" id="ARBA00022837"/>
    </source>
</evidence>
<organism evidence="4 5">
    <name type="scientific">Ciona intestinalis</name>
    <name type="common">Transparent sea squirt</name>
    <name type="synonym">Ascidia intestinalis</name>
    <dbReference type="NCBI Taxonomy" id="7719"/>
    <lineage>
        <taxon>Eukaryota</taxon>
        <taxon>Metazoa</taxon>
        <taxon>Chordata</taxon>
        <taxon>Tunicata</taxon>
        <taxon>Ascidiacea</taxon>
        <taxon>Phlebobranchia</taxon>
        <taxon>Cionidae</taxon>
        <taxon>Ciona</taxon>
    </lineage>
</organism>
<keyword evidence="1" id="KW-0677">Repeat</keyword>
<dbReference type="Pfam" id="PF13499">
    <property type="entry name" value="EF-hand_7"/>
    <property type="match status" value="1"/>
</dbReference>
<dbReference type="SUPFAM" id="SSF47473">
    <property type="entry name" value="EF-hand"/>
    <property type="match status" value="1"/>
</dbReference>
<dbReference type="InterPro" id="IPR039508">
    <property type="entry name" value="KASH5_EF-hand-like_dom"/>
</dbReference>
<dbReference type="InterPro" id="IPR050230">
    <property type="entry name" value="CALM/Myosin/TropC-like"/>
</dbReference>
<dbReference type="PROSITE" id="PS50222">
    <property type="entry name" value="EF_HAND_2"/>
    <property type="match status" value="3"/>
</dbReference>
<protein>
    <recommendedName>
        <fullName evidence="3">EF-hand domain-containing protein</fullName>
    </recommendedName>
</protein>
<dbReference type="Ensembl" id="ENSCINT00000035231.1">
    <property type="protein sequence ID" value="ENSCINP00000031447.1"/>
    <property type="gene ID" value="ENSCING00000022055.1"/>
</dbReference>
<sequence>RNIMSSDKLTEEEQVIFTEAFKKFDPEGTNFISIDDVGSVLRAAGQAPTESELEKFKKELDPKNTGEAAFKDLIDLYARIMKTTLEMDDELTEAFRVFDKDLKGHIMASDLRHHLTTLGEKLSPEEVDELIKDADSSGDGKINYTEFCFSIIHDNTT</sequence>